<dbReference type="Proteomes" id="UP000190065">
    <property type="component" value="Unassembled WGS sequence"/>
</dbReference>
<accession>A0A1T4NUL7</accession>
<reference evidence="3 4" key="1">
    <citation type="submission" date="2017-02" db="EMBL/GenBank/DDBJ databases">
        <authorList>
            <person name="Peterson S.W."/>
        </authorList>
    </citation>
    <scope>NUCLEOTIDE SEQUENCE [LARGE SCALE GENOMIC DNA]</scope>
    <source>
        <strain evidence="3 4">ATCC 43324</strain>
    </source>
</reference>
<dbReference type="PANTHER" id="PTHR34978:SF3">
    <property type="entry name" value="SLR0241 PROTEIN"/>
    <property type="match status" value="1"/>
</dbReference>
<dbReference type="CDD" id="cd07341">
    <property type="entry name" value="M56_BlaR1_MecR1_like"/>
    <property type="match status" value="1"/>
</dbReference>
<dbReference type="AlphaFoldDB" id="A0A1T4NUL7"/>
<dbReference type="Pfam" id="PF05569">
    <property type="entry name" value="Peptidase_M56"/>
    <property type="match status" value="1"/>
</dbReference>
<evidence type="ECO:0000313" key="4">
    <source>
        <dbReference type="Proteomes" id="UP000190065"/>
    </source>
</evidence>
<dbReference type="PANTHER" id="PTHR34978">
    <property type="entry name" value="POSSIBLE SENSOR-TRANSDUCER PROTEIN BLAR"/>
    <property type="match status" value="1"/>
</dbReference>
<feature type="transmembrane region" description="Helical" evidence="1">
    <location>
        <begin position="35"/>
        <end position="57"/>
    </location>
</feature>
<keyword evidence="1" id="KW-0812">Transmembrane</keyword>
<feature type="transmembrane region" description="Helical" evidence="1">
    <location>
        <begin position="91"/>
        <end position="109"/>
    </location>
</feature>
<evidence type="ECO:0000259" key="2">
    <source>
        <dbReference type="Pfam" id="PF05569"/>
    </source>
</evidence>
<evidence type="ECO:0000313" key="3">
    <source>
        <dbReference type="EMBL" id="SJZ82438.1"/>
    </source>
</evidence>
<dbReference type="RefSeq" id="WP_025070935.1">
    <property type="nucleotide sequence ID" value="NZ_FUXK01000011.1"/>
</dbReference>
<evidence type="ECO:0000256" key="1">
    <source>
        <dbReference type="SAM" id="Phobius"/>
    </source>
</evidence>
<feature type="domain" description="Peptidase M56" evidence="2">
    <location>
        <begin position="131"/>
        <end position="255"/>
    </location>
</feature>
<keyword evidence="1" id="KW-1133">Transmembrane helix</keyword>
<feature type="transmembrane region" description="Helical" evidence="1">
    <location>
        <begin position="6"/>
        <end position="23"/>
    </location>
</feature>
<proteinExistence type="predicted"/>
<organism evidence="3 4">
    <name type="scientific">Segatella oulorum</name>
    <dbReference type="NCBI Taxonomy" id="28136"/>
    <lineage>
        <taxon>Bacteria</taxon>
        <taxon>Pseudomonadati</taxon>
        <taxon>Bacteroidota</taxon>
        <taxon>Bacteroidia</taxon>
        <taxon>Bacteroidales</taxon>
        <taxon>Prevotellaceae</taxon>
        <taxon>Segatella</taxon>
    </lineage>
</organism>
<dbReference type="STRING" id="28136.SAMN02745202_01192"/>
<dbReference type="EMBL" id="FUXK01000011">
    <property type="protein sequence ID" value="SJZ82438.1"/>
    <property type="molecule type" value="Genomic_DNA"/>
</dbReference>
<gene>
    <name evidence="3" type="ORF">SAMN02745202_01192</name>
</gene>
<sequence length="446" mass="51430">MLSYLVEINIITIFLYGFYRLLFTNDTFFSWRRFMLLNIYLTALLVPFADFSNWISIHEATQNMANKYAATVLSGATSLPSKATVLSWNTILLWIYMSGVCMLLLRFVIQLIGICRLAKKTAVSTIKGVKVHIIEKNESPFSFFQWIFVNPEVRYESQLQEILIHEQCHVEQKHSIDVVLSELFTIVCWFNPFAWLLKREIRLNLEYLADLHVVQVGCDQKGYQYHLLGMTYHKNAPTILNNFNVLNIKKRIKMMNKRRSRLIVKAKYALLIPVTATLLVVKNIESVAHSLVSNKIVNNEVIVSVNTKANNVLQKKPIFTSKISKEDNIKKLKEQVHKMSHDRINAMIEKEAINNTAPSNVIKDSHVDIKDSELPEKKSTNVRIYNISFTVDTKGSVSSLNVTHIKDTLYNQKNLQEIERMSKDKPDNTKNKTIKAVYSIPISFKL</sequence>
<name>A0A1T4NUL7_9BACT</name>
<dbReference type="InterPro" id="IPR052173">
    <property type="entry name" value="Beta-lactam_resp_regulator"/>
</dbReference>
<feature type="transmembrane region" description="Helical" evidence="1">
    <location>
        <begin position="262"/>
        <end position="281"/>
    </location>
</feature>
<protein>
    <submittedName>
        <fullName evidence="3">Signal transducer regulating beta-lactamase production, contains metallopeptidase domain</fullName>
    </submittedName>
</protein>
<dbReference type="InterPro" id="IPR008756">
    <property type="entry name" value="Peptidase_M56"/>
</dbReference>
<keyword evidence="1" id="KW-0472">Membrane</keyword>